<dbReference type="AlphaFoldDB" id="A0A7I7YKW3"/>
<protein>
    <submittedName>
        <fullName evidence="2">Uncharacterized protein</fullName>
    </submittedName>
</protein>
<name>A0A7I7YKW3_9MYCO</name>
<gene>
    <name evidence="2" type="ORF">MCNS_55090</name>
</gene>
<proteinExistence type="predicted"/>
<keyword evidence="1" id="KW-1133">Transmembrane helix</keyword>
<reference evidence="2 3" key="1">
    <citation type="journal article" date="2019" name="Emerg. Microbes Infect.">
        <title>Comprehensive subspecies identification of 175 nontuberculous mycobacteria species based on 7547 genomic profiles.</title>
        <authorList>
            <person name="Matsumoto Y."/>
            <person name="Kinjo T."/>
            <person name="Motooka D."/>
            <person name="Nabeya D."/>
            <person name="Jung N."/>
            <person name="Uechi K."/>
            <person name="Horii T."/>
            <person name="Iida T."/>
            <person name="Fujita J."/>
            <person name="Nakamura S."/>
        </authorList>
    </citation>
    <scope>NUCLEOTIDE SEQUENCE [LARGE SCALE GENOMIC DNA]</scope>
    <source>
        <strain evidence="2 3">JCM 14738</strain>
    </source>
</reference>
<keyword evidence="1" id="KW-0472">Membrane</keyword>
<accession>A0A7I7YKW3</accession>
<evidence type="ECO:0000256" key="1">
    <source>
        <dbReference type="SAM" id="Phobius"/>
    </source>
</evidence>
<dbReference type="EMBL" id="AP022613">
    <property type="protein sequence ID" value="BBZ42446.1"/>
    <property type="molecule type" value="Genomic_DNA"/>
</dbReference>
<organism evidence="2 3">
    <name type="scientific">Mycobacterium conspicuum</name>
    <dbReference type="NCBI Taxonomy" id="44010"/>
    <lineage>
        <taxon>Bacteria</taxon>
        <taxon>Bacillati</taxon>
        <taxon>Actinomycetota</taxon>
        <taxon>Actinomycetes</taxon>
        <taxon>Mycobacteriales</taxon>
        <taxon>Mycobacteriaceae</taxon>
        <taxon>Mycobacterium</taxon>
    </lineage>
</organism>
<keyword evidence="3" id="KW-1185">Reference proteome</keyword>
<dbReference type="Proteomes" id="UP000467385">
    <property type="component" value="Chromosome"/>
</dbReference>
<sequence>MHFALIASQIKRDERTAKFERLQRRGTRFLIFLGLVLVMLNFLCCIAYLLVSLTQQA</sequence>
<evidence type="ECO:0000313" key="3">
    <source>
        <dbReference type="Proteomes" id="UP000467385"/>
    </source>
</evidence>
<feature type="transmembrane region" description="Helical" evidence="1">
    <location>
        <begin position="29"/>
        <end position="51"/>
    </location>
</feature>
<keyword evidence="1" id="KW-0812">Transmembrane</keyword>
<evidence type="ECO:0000313" key="2">
    <source>
        <dbReference type="EMBL" id="BBZ42446.1"/>
    </source>
</evidence>